<dbReference type="EMBL" id="LT629701">
    <property type="protein sequence ID" value="SDM35151.1"/>
    <property type="molecule type" value="Genomic_DNA"/>
</dbReference>
<dbReference type="InterPro" id="IPR011008">
    <property type="entry name" value="Dimeric_a/b-barrel"/>
</dbReference>
<reference evidence="2 3" key="1">
    <citation type="submission" date="2016-10" db="EMBL/GenBank/DDBJ databases">
        <authorList>
            <person name="de Groot N.N."/>
        </authorList>
    </citation>
    <scope>NUCLEOTIDE SEQUENCE [LARGE SCALE GENOMIC DNA]</scope>
    <source>
        <strain evidence="2 3">DSM 44149</strain>
    </source>
</reference>
<proteinExistence type="predicted"/>
<feature type="compositionally biased region" description="Basic and acidic residues" evidence="1">
    <location>
        <begin position="55"/>
        <end position="71"/>
    </location>
</feature>
<keyword evidence="3" id="KW-1185">Reference proteome</keyword>
<protein>
    <submittedName>
        <fullName evidence="2">AsnC family protein</fullName>
    </submittedName>
</protein>
<dbReference type="RefSeq" id="WP_156051559.1">
    <property type="nucleotide sequence ID" value="NZ_JOEF01000026.1"/>
</dbReference>
<dbReference type="STRING" id="211114.SAMN04489726_1196"/>
<name>A0A1G9SIB4_ALLAB</name>
<evidence type="ECO:0000313" key="2">
    <source>
        <dbReference type="EMBL" id="SDM35151.1"/>
    </source>
</evidence>
<dbReference type="SUPFAM" id="SSF54909">
    <property type="entry name" value="Dimeric alpha+beta barrel"/>
    <property type="match status" value="1"/>
</dbReference>
<feature type="region of interest" description="Disordered" evidence="1">
    <location>
        <begin position="1"/>
        <end position="72"/>
    </location>
</feature>
<dbReference type="Proteomes" id="UP000183376">
    <property type="component" value="Chromosome I"/>
</dbReference>
<accession>A0A1G9SIB4</accession>
<dbReference type="AlphaFoldDB" id="A0A1G9SIB4"/>
<evidence type="ECO:0000313" key="3">
    <source>
        <dbReference type="Proteomes" id="UP000183376"/>
    </source>
</evidence>
<evidence type="ECO:0000256" key="1">
    <source>
        <dbReference type="SAM" id="MobiDB-lite"/>
    </source>
</evidence>
<dbReference type="Gene3D" id="3.30.70.920">
    <property type="match status" value="1"/>
</dbReference>
<gene>
    <name evidence="2" type="ORF">SAMN04489726_1196</name>
</gene>
<organism evidence="2 3">
    <name type="scientific">Allokutzneria albata</name>
    <name type="common">Kibdelosporangium albatum</name>
    <dbReference type="NCBI Taxonomy" id="211114"/>
    <lineage>
        <taxon>Bacteria</taxon>
        <taxon>Bacillati</taxon>
        <taxon>Actinomycetota</taxon>
        <taxon>Actinomycetes</taxon>
        <taxon>Pseudonocardiales</taxon>
        <taxon>Pseudonocardiaceae</taxon>
        <taxon>Allokutzneria</taxon>
    </lineage>
</organism>
<sequence length="138" mass="15268">MGLALGELEEQHEHEQQAVHHREEQQRTDQRQGEPPAPEQARFDERVGPAALVTSERHQRRETECRAEPRPRGPANLLAKVVCRDVDALYTCLTDRVATIEAIEHLETAPVISTLKRAATVPLSATKAATAPRPSGRG</sequence>
<dbReference type="OrthoDB" id="3453230at2"/>
<feature type="compositionally biased region" description="Basic and acidic residues" evidence="1">
    <location>
        <begin position="9"/>
        <end position="32"/>
    </location>
</feature>